<dbReference type="AlphaFoldDB" id="A0A8J4ECF4"/>
<evidence type="ECO:0000313" key="2">
    <source>
        <dbReference type="Proteomes" id="UP000635606"/>
    </source>
</evidence>
<sequence length="301" mass="33103">MIATDGGRRLTVSGSYLDEARECLTNAGRDQCLVLIRPGEYPGLRAAAVDVLAATFLEKDGVEPESYARHLAELEPQHFVLLLKDGPAGPVPVGAAQMSVHERRPPDSVRDIGTVFGHDVTEVCARTVAPSGRTLPDLSADLRSVAGVEALAVWPEYRVARAAPYPHLLYAQVIRYLVHRGVRYITAILDMRRGEVFTQLQSALRGPFTAYGVPIRPRVYWTEGRWAHLCNREVPLDADGQPLVSVPNCSAPAYIEVASWLDRIRAGDLRDRVAYSRIVGDGLTRYAAFDPSFERDLVAST</sequence>
<accession>A0A8J4ECF4</accession>
<protein>
    <submittedName>
        <fullName evidence="1">Uncharacterized protein</fullName>
    </submittedName>
</protein>
<dbReference type="EMBL" id="BOPH01000080">
    <property type="protein sequence ID" value="GIJ70435.1"/>
    <property type="molecule type" value="Genomic_DNA"/>
</dbReference>
<keyword evidence="2" id="KW-1185">Reference proteome</keyword>
<dbReference type="Proteomes" id="UP000635606">
    <property type="component" value="Unassembled WGS sequence"/>
</dbReference>
<comment type="caution">
    <text evidence="1">The sequence shown here is derived from an EMBL/GenBank/DDBJ whole genome shotgun (WGS) entry which is preliminary data.</text>
</comment>
<proteinExistence type="predicted"/>
<reference evidence="1" key="1">
    <citation type="submission" date="2021-01" db="EMBL/GenBank/DDBJ databases">
        <title>Whole genome shotgun sequence of Virgisporangium ochraceum NBRC 16418.</title>
        <authorList>
            <person name="Komaki H."/>
            <person name="Tamura T."/>
        </authorList>
    </citation>
    <scope>NUCLEOTIDE SEQUENCE</scope>
    <source>
        <strain evidence="1">NBRC 16418</strain>
    </source>
</reference>
<evidence type="ECO:0000313" key="1">
    <source>
        <dbReference type="EMBL" id="GIJ70435.1"/>
    </source>
</evidence>
<organism evidence="1 2">
    <name type="scientific">Virgisporangium ochraceum</name>
    <dbReference type="NCBI Taxonomy" id="65505"/>
    <lineage>
        <taxon>Bacteria</taxon>
        <taxon>Bacillati</taxon>
        <taxon>Actinomycetota</taxon>
        <taxon>Actinomycetes</taxon>
        <taxon>Micromonosporales</taxon>
        <taxon>Micromonosporaceae</taxon>
        <taxon>Virgisporangium</taxon>
    </lineage>
</organism>
<name>A0A8J4ECF4_9ACTN</name>
<gene>
    <name evidence="1" type="ORF">Voc01_053520</name>
</gene>